<organism evidence="1 2">
    <name type="scientific">Stakelama sediminis</name>
    <dbReference type="NCBI Taxonomy" id="463200"/>
    <lineage>
        <taxon>Bacteria</taxon>
        <taxon>Pseudomonadati</taxon>
        <taxon>Pseudomonadota</taxon>
        <taxon>Alphaproteobacteria</taxon>
        <taxon>Sphingomonadales</taxon>
        <taxon>Sphingomonadaceae</taxon>
        <taxon>Stakelama</taxon>
    </lineage>
</organism>
<sequence length="269" mass="29884">MDFIDVIECRCSGAFSRDVKKSWRCVDLKAAAGYKIKKEETGMASLELLNFEDHGGLQLQQPTVGDRHFIQVVADEFSVAAAHCPLFFAKNPETGRFYTAALFGFHRNENLLAASGDAGASFCPLDIVREGFFVSDDQIAIDPAHPRFHSGETLFDEQGEPGEELRKVQHMLGRFKAGLEETDRFIDTMLEHRLIEPIDIALRFDDGENLSLAGLYSIGLDSLNELDDAAVLALFRKGYLQLAYAMIGSLKRIPVLAAVRNRQLAGQRS</sequence>
<evidence type="ECO:0000313" key="1">
    <source>
        <dbReference type="EMBL" id="MBB5718625.1"/>
    </source>
</evidence>
<dbReference type="AlphaFoldDB" id="A0A840YYE3"/>
<dbReference type="Pfam" id="PF07277">
    <property type="entry name" value="SapC"/>
    <property type="match status" value="1"/>
</dbReference>
<keyword evidence="2" id="KW-1185">Reference proteome</keyword>
<dbReference type="Proteomes" id="UP000554342">
    <property type="component" value="Unassembled WGS sequence"/>
</dbReference>
<protein>
    <recommendedName>
        <fullName evidence="3">SapC protein</fullName>
    </recommendedName>
</protein>
<proteinExistence type="predicted"/>
<evidence type="ECO:0000313" key="2">
    <source>
        <dbReference type="Proteomes" id="UP000554342"/>
    </source>
</evidence>
<dbReference type="InterPro" id="IPR010836">
    <property type="entry name" value="SapC"/>
</dbReference>
<dbReference type="EMBL" id="JACIJI010000002">
    <property type="protein sequence ID" value="MBB5718625.1"/>
    <property type="molecule type" value="Genomic_DNA"/>
</dbReference>
<comment type="caution">
    <text evidence="1">The sequence shown here is derived from an EMBL/GenBank/DDBJ whole genome shotgun (WGS) entry which is preliminary data.</text>
</comment>
<gene>
    <name evidence="1" type="ORF">FHR23_001548</name>
</gene>
<dbReference type="RefSeq" id="WP_246359769.1">
    <property type="nucleotide sequence ID" value="NZ_BAABIF010000013.1"/>
</dbReference>
<name>A0A840YYE3_9SPHN</name>
<accession>A0A840YYE3</accession>
<reference evidence="1 2" key="1">
    <citation type="submission" date="2020-08" db="EMBL/GenBank/DDBJ databases">
        <title>Genomic Encyclopedia of Type Strains, Phase IV (KMG-IV): sequencing the most valuable type-strain genomes for metagenomic binning, comparative biology and taxonomic classification.</title>
        <authorList>
            <person name="Goeker M."/>
        </authorList>
    </citation>
    <scope>NUCLEOTIDE SEQUENCE [LARGE SCALE GENOMIC DNA]</scope>
    <source>
        <strain evidence="1 2">DSM 27203</strain>
    </source>
</reference>
<evidence type="ECO:0008006" key="3">
    <source>
        <dbReference type="Google" id="ProtNLM"/>
    </source>
</evidence>